<evidence type="ECO:0000256" key="1">
    <source>
        <dbReference type="ARBA" id="ARBA00003195"/>
    </source>
</evidence>
<dbReference type="EMDB" id="EMD-34403"/>
<keyword evidence="14 15" id="KW-0002">3D-structure</keyword>
<evidence type="ECO:0000256" key="5">
    <source>
        <dbReference type="ARBA" id="ARBA00022660"/>
    </source>
</evidence>
<evidence type="ECO:0000256" key="10">
    <source>
        <dbReference type="PIRSR" id="PIRSR005822-1"/>
    </source>
</evidence>
<dbReference type="EMDB" id="EMD-16184"/>
<dbReference type="InParanoid" id="I7MA77"/>
<evidence type="ECO:0007829" key="16">
    <source>
        <dbReference type="PDB" id="8BQS"/>
    </source>
</evidence>
<keyword evidence="5" id="KW-0679">Respiratory chain</keyword>
<dbReference type="eggNOG" id="KOG3446">
    <property type="taxonomic scope" value="Eukaryota"/>
</dbReference>
<organism evidence="12 13">
    <name type="scientific">Tetrahymena thermophila (strain SB210)</name>
    <dbReference type="NCBI Taxonomy" id="312017"/>
    <lineage>
        <taxon>Eukaryota</taxon>
        <taxon>Sar</taxon>
        <taxon>Alveolata</taxon>
        <taxon>Ciliophora</taxon>
        <taxon>Intramacronucleata</taxon>
        <taxon>Oligohymenophorea</taxon>
        <taxon>Hymenostomatida</taxon>
        <taxon>Tetrahymenina</taxon>
        <taxon>Tetrahymenidae</taxon>
        <taxon>Tetrahymena</taxon>
    </lineage>
</organism>
<dbReference type="PDB" id="8GZU">
    <property type="method" value="EM"/>
    <property type="resolution" value="4.18 A"/>
    <property type="chains" value="A2/a2=1-103"/>
</dbReference>
<dbReference type="PDB" id="8GYM">
    <property type="method" value="EM"/>
    <property type="resolution" value="2.96 A"/>
    <property type="chains" value="A2/a2=1-103"/>
</dbReference>
<evidence type="ECO:0000256" key="6">
    <source>
        <dbReference type="ARBA" id="ARBA00022792"/>
    </source>
</evidence>
<dbReference type="PANTHER" id="PTHR12878">
    <property type="entry name" value="NADH-UBIQUINONE OXIDOREDUCTASE B8 SUBUNIT"/>
    <property type="match status" value="1"/>
</dbReference>
<dbReference type="PANTHER" id="PTHR12878:SF0">
    <property type="entry name" value="NADH DEHYDROGENASE [UBIQUINONE] 1 ALPHA SUBCOMPLEX SUBUNIT 2"/>
    <property type="match status" value="1"/>
</dbReference>
<proteinExistence type="evidence at protein level"/>
<dbReference type="STRING" id="312017.I7MA77"/>
<dbReference type="KEGG" id="tet:TTHERM_00659070"/>
<evidence type="ECO:0007829" key="18">
    <source>
        <dbReference type="PDB" id="8GZU"/>
    </source>
</evidence>
<dbReference type="InterPro" id="IPR007741">
    <property type="entry name" value="Ribosomal_mL43/mS25/NADH_DH"/>
</dbReference>
<dbReference type="RefSeq" id="XP_001024108.2">
    <property type="nucleotide sequence ID" value="XM_001024108.3"/>
</dbReference>
<evidence type="ECO:0000256" key="9">
    <source>
        <dbReference type="ARBA" id="ARBA00023136"/>
    </source>
</evidence>
<keyword evidence="8" id="KW-0496">Mitochondrion</keyword>
<gene>
    <name evidence="12" type="ORF">TTHERM_00659070</name>
</gene>
<dbReference type="PIRSF" id="PIRSF005822">
    <property type="entry name" value="NDUA2"/>
    <property type="match status" value="1"/>
</dbReference>
<dbReference type="SMR" id="I7MA77"/>
<accession>I7MA77</accession>
<protein>
    <submittedName>
        <fullName evidence="12">Ribosomal protein L51/S25/CI-B8 domain protein</fullName>
    </submittedName>
</protein>
<evidence type="ECO:0000313" key="13">
    <source>
        <dbReference type="Proteomes" id="UP000009168"/>
    </source>
</evidence>
<comment type="subcellular location">
    <subcellularLocation>
        <location evidence="2">Mitochondrion inner membrane</location>
        <topology evidence="2">Peripheral membrane protein</topology>
        <orientation evidence="2">Matrix side</orientation>
    </subcellularLocation>
</comment>
<dbReference type="EMBL" id="GG662471">
    <property type="protein sequence ID" value="EAS03863.2"/>
    <property type="molecule type" value="Genomic_DNA"/>
</dbReference>
<evidence type="ECO:0007829" key="15">
    <source>
        <dbReference type="PDB" id="8B6F"/>
    </source>
</evidence>
<dbReference type="GO" id="GO:0005840">
    <property type="term" value="C:ribosome"/>
    <property type="evidence" value="ECO:0007669"/>
    <property type="project" value="UniProtKB-KW"/>
</dbReference>
<reference evidence="15 16" key="4">
    <citation type="journal article" date="2023" name="Nature">
        <title>Structural basis of mitochondrial membrane bending by the I-II-III&lt;sub&gt;2&lt;/sub&gt;-IV&lt;sub&gt;2&lt;/sub&gt; supercomplex.</title>
        <authorList>
            <person name="Muhleip A."/>
            <person name="Flygaard R.K."/>
            <person name="Baradaran R."/>
            <person name="Haapanen O."/>
            <person name="Gruhl T."/>
            <person name="Tobiasson V."/>
            <person name="Marechal A."/>
            <person name="Sharma V."/>
            <person name="Amunts A."/>
        </authorList>
    </citation>
    <scope>STRUCTURE BY ELECTRON MICROSCOPY (2.80 ANGSTROMS)</scope>
</reference>
<dbReference type="Gene3D" id="3.40.30.10">
    <property type="entry name" value="Glutaredoxin"/>
    <property type="match status" value="1"/>
</dbReference>
<comment type="similarity">
    <text evidence="3">Belongs to the complex I NDUFA2 subunit family.</text>
</comment>
<keyword evidence="7" id="KW-0249">Electron transport</keyword>
<evidence type="ECO:0007829" key="17">
    <source>
        <dbReference type="PDB" id="8GYM"/>
    </source>
</evidence>
<reference evidence="17 18" key="3">
    <citation type="journal article" date="2023" name="Nat. Commun.">
        <title>Structures of Tetrahymena thermophila respiratory megacomplexes on the tubular mitochondrial cristae.</title>
        <authorList>
            <person name="Han F."/>
            <person name="Hu Y."/>
            <person name="Wu M."/>
            <person name="He Z."/>
            <person name="Tian H."/>
            <person name="Zhou L."/>
        </authorList>
    </citation>
    <scope>STRUCTURE BY ELECTRON MICROSCOPY (2.96 ANGSTROMS)</scope>
</reference>
<evidence type="ECO:0000259" key="11">
    <source>
        <dbReference type="SMART" id="SM00916"/>
    </source>
</evidence>
<reference evidence="14" key="2">
    <citation type="journal article" date="2022" name="Science">
        <title>Structures of &lt;i&gt;Tetrahymena&lt;/i&gt;'s respiratory chain reveal the diversity of eukaryotic core metabolism.</title>
        <authorList>
            <person name="Zhou L."/>
            <person name="Maldonado M."/>
            <person name="Padavannil A."/>
            <person name="Guo F."/>
            <person name="Letts J.A."/>
        </authorList>
    </citation>
    <scope>STRUCTURE BY ELECTRON MICROSCOPY (2.60 ANGSTROMS)</scope>
</reference>
<evidence type="ECO:0000256" key="7">
    <source>
        <dbReference type="ARBA" id="ARBA00022982"/>
    </source>
</evidence>
<evidence type="ECO:0000256" key="8">
    <source>
        <dbReference type="ARBA" id="ARBA00023128"/>
    </source>
</evidence>
<evidence type="ECO:0000256" key="3">
    <source>
        <dbReference type="ARBA" id="ARBA00008939"/>
    </source>
</evidence>
<keyword evidence="13" id="KW-1185">Reference proteome</keyword>
<dbReference type="EMDB" id="EMD-15865"/>
<evidence type="ECO:0000256" key="4">
    <source>
        <dbReference type="ARBA" id="ARBA00022448"/>
    </source>
</evidence>
<keyword evidence="12" id="KW-0687">Ribonucleoprotein</keyword>
<evidence type="ECO:0007829" key="14">
    <source>
        <dbReference type="PDB" id="7TGH"/>
    </source>
</evidence>
<evidence type="ECO:0000256" key="2">
    <source>
        <dbReference type="ARBA" id="ARBA00004443"/>
    </source>
</evidence>
<dbReference type="PDB" id="8BQS">
    <property type="method" value="EM"/>
    <property type="resolution" value="2.90 A"/>
    <property type="chains" value="AZ=1-103"/>
</dbReference>
<keyword evidence="6" id="KW-0999">Mitochondrion inner membrane</keyword>
<dbReference type="SMART" id="SM00916">
    <property type="entry name" value="L51_S25_CI-B8"/>
    <property type="match status" value="1"/>
</dbReference>
<dbReference type="PDB" id="7TGH">
    <property type="method" value="EM"/>
    <property type="resolution" value="2.60 A"/>
    <property type="chains" value="A2=1-103"/>
</dbReference>
<name>I7MA77_TETTS</name>
<evidence type="ECO:0000313" key="12">
    <source>
        <dbReference type="EMBL" id="EAS03863.2"/>
    </source>
</evidence>
<keyword evidence="12" id="KW-0689">Ribosomal protein</keyword>
<feature type="disulfide bond" description="Redox-active" evidence="10">
    <location>
        <begin position="20"/>
        <end position="54"/>
    </location>
</feature>
<dbReference type="InterPro" id="IPR016464">
    <property type="entry name" value="NADH_Ub_cplx-1_asu_su-2"/>
</dbReference>
<keyword evidence="4" id="KW-0813">Transport</keyword>
<dbReference type="SUPFAM" id="SSF52833">
    <property type="entry name" value="Thioredoxin-like"/>
    <property type="match status" value="1"/>
</dbReference>
<sequence length="103" mass="12144">MSSWQKLIGTNLRELRFVFCQNSQRSLGLRNYIAKNYWNLKNQNPNFPLIVRECEEADPYIIARYQYGVEKKAFAANNNEAEIENIIKTLVEQSNKVNNQMQK</sequence>
<comment type="function">
    <text evidence="1">Accessory subunit of the mitochondrial membrane respiratory chain NADH dehydrogenase (Complex I), that is believed not to be involved in catalysis. Complex I functions in the transfer of electrons from NADH to the respiratory chain. The immediate electron acceptor for the enzyme is believed to be ubiquinone.</text>
</comment>
<dbReference type="EMDB" id="EMD-25882"/>
<reference evidence="13" key="1">
    <citation type="journal article" date="2006" name="PLoS Biol.">
        <title>Macronuclear genome sequence of the ciliate Tetrahymena thermophila, a model eukaryote.</title>
        <authorList>
            <person name="Eisen J.A."/>
            <person name="Coyne R.S."/>
            <person name="Wu M."/>
            <person name="Wu D."/>
            <person name="Thiagarajan M."/>
            <person name="Wortman J.R."/>
            <person name="Badger J.H."/>
            <person name="Ren Q."/>
            <person name="Amedeo P."/>
            <person name="Jones K.M."/>
            <person name="Tallon L.J."/>
            <person name="Delcher A.L."/>
            <person name="Salzberg S.L."/>
            <person name="Silva J.C."/>
            <person name="Haas B.J."/>
            <person name="Majoros W.H."/>
            <person name="Farzad M."/>
            <person name="Carlton J.M."/>
            <person name="Smith R.K. Jr."/>
            <person name="Garg J."/>
            <person name="Pearlman R.E."/>
            <person name="Karrer K.M."/>
            <person name="Sun L."/>
            <person name="Manning G."/>
            <person name="Elde N.C."/>
            <person name="Turkewitz A.P."/>
            <person name="Asai D.J."/>
            <person name="Wilkes D.E."/>
            <person name="Wang Y."/>
            <person name="Cai H."/>
            <person name="Collins K."/>
            <person name="Stewart B.A."/>
            <person name="Lee S.R."/>
            <person name="Wilamowska K."/>
            <person name="Weinberg Z."/>
            <person name="Ruzzo W.L."/>
            <person name="Wloga D."/>
            <person name="Gaertig J."/>
            <person name="Frankel J."/>
            <person name="Tsao C.-C."/>
            <person name="Gorovsky M.A."/>
            <person name="Keeling P.J."/>
            <person name="Waller R.F."/>
            <person name="Patron N.J."/>
            <person name="Cherry J.M."/>
            <person name="Stover N.A."/>
            <person name="Krieger C.J."/>
            <person name="del Toro C."/>
            <person name="Ryder H.F."/>
            <person name="Williamson S.C."/>
            <person name="Barbeau R.A."/>
            <person name="Hamilton E.P."/>
            <person name="Orias E."/>
        </authorList>
    </citation>
    <scope>NUCLEOTIDE SEQUENCE [LARGE SCALE GENOMIC DNA]</scope>
    <source>
        <strain evidence="13">SB210</strain>
    </source>
</reference>
<dbReference type="Proteomes" id="UP000009168">
    <property type="component" value="Unassembled WGS sequence"/>
</dbReference>
<keyword evidence="10" id="KW-1015">Disulfide bond</keyword>
<dbReference type="InterPro" id="IPR036249">
    <property type="entry name" value="Thioredoxin-like_sf"/>
</dbReference>
<dbReference type="GeneID" id="7830197"/>
<dbReference type="PDB" id="8B6F">
    <property type="method" value="EM"/>
    <property type="resolution" value="2.80 A"/>
    <property type="chains" value="AZ=1-103"/>
</dbReference>
<dbReference type="GO" id="GO:0005743">
    <property type="term" value="C:mitochondrial inner membrane"/>
    <property type="evidence" value="ECO:0007669"/>
    <property type="project" value="UniProtKB-SubCell"/>
</dbReference>
<dbReference type="AlphaFoldDB" id="I7MA77"/>
<dbReference type="OrthoDB" id="10250268at2759"/>
<dbReference type="Pfam" id="PF05047">
    <property type="entry name" value="L51_S25_CI-B8"/>
    <property type="match status" value="1"/>
</dbReference>
<dbReference type="EMDB" id="EMD-34373"/>
<feature type="domain" description="Ribosomal protein/NADH dehydrogenase" evidence="11">
    <location>
        <begin position="21"/>
        <end position="94"/>
    </location>
</feature>
<keyword evidence="9" id="KW-0472">Membrane</keyword>